<comment type="caution">
    <text evidence="1">The sequence shown here is derived from an EMBL/GenBank/DDBJ whole genome shotgun (WGS) entry which is preliminary data.</text>
</comment>
<keyword evidence="2" id="KW-1185">Reference proteome</keyword>
<dbReference type="Proteomes" id="UP001241377">
    <property type="component" value="Unassembled WGS sequence"/>
</dbReference>
<protein>
    <submittedName>
        <fullName evidence="1">Uncharacterized protein</fullName>
    </submittedName>
</protein>
<evidence type="ECO:0000313" key="2">
    <source>
        <dbReference type="Proteomes" id="UP001241377"/>
    </source>
</evidence>
<evidence type="ECO:0000313" key="1">
    <source>
        <dbReference type="EMBL" id="KAJ9113285.1"/>
    </source>
</evidence>
<gene>
    <name evidence="1" type="ORF">QFC19_000203</name>
</gene>
<dbReference type="EMBL" id="JASBWR010000002">
    <property type="protein sequence ID" value="KAJ9113285.1"/>
    <property type="molecule type" value="Genomic_DNA"/>
</dbReference>
<accession>A0ACC2WPQ5</accession>
<name>A0ACC2WPQ5_9TREE</name>
<reference evidence="1" key="1">
    <citation type="submission" date="2023-04" db="EMBL/GenBank/DDBJ databases">
        <title>Draft Genome sequencing of Naganishia species isolated from polar environments using Oxford Nanopore Technology.</title>
        <authorList>
            <person name="Leo P."/>
            <person name="Venkateswaran K."/>
        </authorList>
    </citation>
    <scope>NUCLEOTIDE SEQUENCE</scope>
    <source>
        <strain evidence="1">MNA-CCFEE 5261</strain>
    </source>
</reference>
<proteinExistence type="predicted"/>
<organism evidence="1 2">
    <name type="scientific">Naganishia cerealis</name>
    <dbReference type="NCBI Taxonomy" id="610337"/>
    <lineage>
        <taxon>Eukaryota</taxon>
        <taxon>Fungi</taxon>
        <taxon>Dikarya</taxon>
        <taxon>Basidiomycota</taxon>
        <taxon>Agaricomycotina</taxon>
        <taxon>Tremellomycetes</taxon>
        <taxon>Filobasidiales</taxon>
        <taxon>Filobasidiaceae</taxon>
        <taxon>Naganishia</taxon>
    </lineage>
</organism>
<sequence length="414" mass="47438">MLAVIVDDQRDISTVKQRLGTIVSKRRKVENHNGEFWIYCKTDNTLDITLGSLTTGCRGSVRFGTYEEDEFAHLQPLQRLLKKFLRSRGSIVSAEPQLIETCPKTWTLYKPMVLFGANSFGCKLWNEFLSEYGPDFFKYILQDELFAKYTHIAINKPIQNDDVMRRPFSITPVFGDFGPEPNDKIFNEPTKKDFDQAFWCSAVQNGIYQEWAPRFTMFSRGNIKEKKRVLQFGCEKDDFVIDMYAGIGYFTLSYLHNGATVFCWELNPWSIEGLKRGLSANGHNLRIFQSQDEFTLDRFNQLRKEGVTAFVFAESNIHAVARLSVLNNPKIRHINLGLLPSSRNSWSAAKNLAAKSSISTTIHVHENVHIGEIDTFAKQMGVQFGNVEHVEKVKTFAPDIWHIVVDVKAKKNEN</sequence>